<dbReference type="Proteomes" id="UP001139516">
    <property type="component" value="Unassembled WGS sequence"/>
</dbReference>
<dbReference type="PROSITE" id="PS51898">
    <property type="entry name" value="TYR_RECOMBINASE"/>
    <property type="match status" value="1"/>
</dbReference>
<evidence type="ECO:0000256" key="4">
    <source>
        <dbReference type="ARBA" id="ARBA00023172"/>
    </source>
</evidence>
<proteinExistence type="inferred from homology"/>
<dbReference type="Gene3D" id="1.10.443.10">
    <property type="entry name" value="Intergrase catalytic core"/>
    <property type="match status" value="1"/>
</dbReference>
<name>A0A9X1Y4V7_9PROT</name>
<evidence type="ECO:0000256" key="3">
    <source>
        <dbReference type="ARBA" id="ARBA00023125"/>
    </source>
</evidence>
<organism evidence="7 8">
    <name type="scientific">Roseomonas acroporae</name>
    <dbReference type="NCBI Taxonomy" id="2937791"/>
    <lineage>
        <taxon>Bacteria</taxon>
        <taxon>Pseudomonadati</taxon>
        <taxon>Pseudomonadota</taxon>
        <taxon>Alphaproteobacteria</taxon>
        <taxon>Acetobacterales</taxon>
        <taxon>Roseomonadaceae</taxon>
        <taxon>Roseomonas</taxon>
    </lineage>
</organism>
<dbReference type="Pfam" id="PF20172">
    <property type="entry name" value="DUF6538"/>
    <property type="match status" value="1"/>
</dbReference>
<dbReference type="RefSeq" id="WP_248666390.1">
    <property type="nucleotide sequence ID" value="NZ_JALPRX010000029.1"/>
</dbReference>
<reference evidence="7" key="1">
    <citation type="submission" date="2022-04" db="EMBL/GenBank/DDBJ databases">
        <title>Roseomonas acroporae sp. nov., isolated from coral Acropora digitifera.</title>
        <authorList>
            <person name="Sun H."/>
        </authorList>
    </citation>
    <scope>NUCLEOTIDE SEQUENCE</scope>
    <source>
        <strain evidence="7">NAR14</strain>
    </source>
</reference>
<dbReference type="PANTHER" id="PTHR30349">
    <property type="entry name" value="PHAGE INTEGRASE-RELATED"/>
    <property type="match status" value="1"/>
</dbReference>
<dbReference type="GO" id="GO:0006310">
    <property type="term" value="P:DNA recombination"/>
    <property type="evidence" value="ECO:0007669"/>
    <property type="project" value="UniProtKB-KW"/>
</dbReference>
<dbReference type="Pfam" id="PF00589">
    <property type="entry name" value="Phage_integrase"/>
    <property type="match status" value="1"/>
</dbReference>
<dbReference type="PANTHER" id="PTHR30349:SF41">
    <property type="entry name" value="INTEGRASE_RECOMBINASE PROTEIN MJ0367-RELATED"/>
    <property type="match status" value="1"/>
</dbReference>
<evidence type="ECO:0000256" key="1">
    <source>
        <dbReference type="ARBA" id="ARBA00008857"/>
    </source>
</evidence>
<comment type="caution">
    <text evidence="7">The sequence shown here is derived from an EMBL/GenBank/DDBJ whole genome shotgun (WGS) entry which is preliminary data.</text>
</comment>
<dbReference type="InterPro" id="IPR011010">
    <property type="entry name" value="DNA_brk_join_enz"/>
</dbReference>
<evidence type="ECO:0000256" key="5">
    <source>
        <dbReference type="SAM" id="MobiDB-lite"/>
    </source>
</evidence>
<feature type="region of interest" description="Disordered" evidence="5">
    <location>
        <begin position="249"/>
        <end position="268"/>
    </location>
</feature>
<keyword evidence="2" id="KW-0229">DNA integration</keyword>
<evidence type="ECO:0000256" key="2">
    <source>
        <dbReference type="ARBA" id="ARBA00022908"/>
    </source>
</evidence>
<dbReference type="InterPro" id="IPR013762">
    <property type="entry name" value="Integrase-like_cat_sf"/>
</dbReference>
<keyword evidence="3" id="KW-0238">DNA-binding</keyword>
<evidence type="ECO:0000313" key="8">
    <source>
        <dbReference type="Proteomes" id="UP001139516"/>
    </source>
</evidence>
<evidence type="ECO:0000259" key="6">
    <source>
        <dbReference type="PROSITE" id="PS51898"/>
    </source>
</evidence>
<dbReference type="AlphaFoldDB" id="A0A9X1Y4V7"/>
<dbReference type="GO" id="GO:0003677">
    <property type="term" value="F:DNA binding"/>
    <property type="evidence" value="ECO:0007669"/>
    <property type="project" value="UniProtKB-KW"/>
</dbReference>
<dbReference type="InterPro" id="IPR050090">
    <property type="entry name" value="Tyrosine_recombinase_XerCD"/>
</dbReference>
<comment type="similarity">
    <text evidence="1">Belongs to the 'phage' integrase family.</text>
</comment>
<dbReference type="InterPro" id="IPR002104">
    <property type="entry name" value="Integrase_catalytic"/>
</dbReference>
<feature type="compositionally biased region" description="Basic and acidic residues" evidence="5">
    <location>
        <begin position="256"/>
        <end position="268"/>
    </location>
</feature>
<sequence>MGRVPGSIERRRRGLYAVLEVPIPLRAALGTKRLRKTLGTRDTEVARARLPRVLAELHERVQAAQKKVADPRAAEALELREQLTRARSGESFGWAQTAGAADDTAAPTEEEAIRDHVAERAQAIEEAALREGRLEDEAFREAKGFMDLATGATTPLDMHTEDWLSEPGRRGAYPPRTKLDRRRAVAELKEWLGKQHLPATIEAVTRKAAGRFVTQHLLSSGRATVRVTSIVSQLSSYWAWMIRRGVTEGPNPWEKQAPRKESRSALGVEDERPYTDAEVVTLLTGPAEPVLKEFMLVAALSGMRREEIGRLTVKDCQKGVFAIPKAKSKAGERVVPIHPELAAIVARRLKEKEAADFLFHELGTKGKVNDRTDPIGKRFKTYREGLGVDEKEEGRRRSRVNFHSWRRWFITAALQAGQQPHVVEQVVGHAMQGMTLGAYFGGDREAALRACVEAVRLPHIRRQSDSQSDLSAP</sequence>
<feature type="domain" description="Tyr recombinase" evidence="6">
    <location>
        <begin position="269"/>
        <end position="453"/>
    </location>
</feature>
<gene>
    <name evidence="7" type="ORF">M0638_07720</name>
</gene>
<dbReference type="EMBL" id="JALPRX010000029">
    <property type="protein sequence ID" value="MCK8784264.1"/>
    <property type="molecule type" value="Genomic_DNA"/>
</dbReference>
<keyword evidence="4" id="KW-0233">DNA recombination</keyword>
<accession>A0A9X1Y4V7</accession>
<protein>
    <submittedName>
        <fullName evidence="7">Tyrosine-type recombinase/integrase</fullName>
    </submittedName>
</protein>
<evidence type="ECO:0000313" key="7">
    <source>
        <dbReference type="EMBL" id="MCK8784264.1"/>
    </source>
</evidence>
<keyword evidence="8" id="KW-1185">Reference proteome</keyword>
<dbReference type="SUPFAM" id="SSF56349">
    <property type="entry name" value="DNA breaking-rejoining enzymes"/>
    <property type="match status" value="1"/>
</dbReference>
<dbReference type="GO" id="GO:0015074">
    <property type="term" value="P:DNA integration"/>
    <property type="evidence" value="ECO:0007669"/>
    <property type="project" value="UniProtKB-KW"/>
</dbReference>
<dbReference type="InterPro" id="IPR046668">
    <property type="entry name" value="DUF6538"/>
</dbReference>